<gene>
    <name evidence="2" type="ORF">R3P82_00225</name>
</gene>
<dbReference type="RefSeq" id="WP_317468205.1">
    <property type="nucleotide sequence ID" value="NZ_JAWLKJ010000001.1"/>
</dbReference>
<dbReference type="Proteomes" id="UP001185873">
    <property type="component" value="Unassembled WGS sequence"/>
</dbReference>
<dbReference type="InterPro" id="IPR025447">
    <property type="entry name" value="DUF4192"/>
</dbReference>
<organism evidence="2 3">
    <name type="scientific">Dietzia maris</name>
    <dbReference type="NCBI Taxonomy" id="37915"/>
    <lineage>
        <taxon>Bacteria</taxon>
        <taxon>Bacillati</taxon>
        <taxon>Actinomycetota</taxon>
        <taxon>Actinomycetes</taxon>
        <taxon>Mycobacteriales</taxon>
        <taxon>Dietziaceae</taxon>
        <taxon>Dietzia</taxon>
    </lineage>
</organism>
<sequence length="385" mass="40509">MRTMTTGEMIDDDGADGRATVVISSPEELIASIPAMLGFPPGRGSVVVLCGETADGGQGPVVRMDVDGLLGAGRGDPDDDELLDGDDDVDGYHDGGPDDASVGRSNPAVDPGPARGLAQFCAREGIGSVHLVVVHEDCVEDYHAGLRAEDAASAFEYWLGVAGTEVAAAYGVGEFAEGAPWVDLFGMVRGVQLDPDSTQIAAVHAYGGRVRAGSRDEIDRMYLVRDADACDEDPHESGPPRVDGARRVAEAVVAEAVERHDDAARRLEVGESVDDDELSGIGRDLLVIAVRDEIYRRLAQRGLGDGDGRRLVWWAVARRRPGRERSVALLLLGAAAYFDGSGVHAWSALTAALDADAGNSLARLLIDSLHAGLSPERLRQVAAAA</sequence>
<feature type="region of interest" description="Disordered" evidence="1">
    <location>
        <begin position="68"/>
        <end position="111"/>
    </location>
</feature>
<evidence type="ECO:0000256" key="1">
    <source>
        <dbReference type="SAM" id="MobiDB-lite"/>
    </source>
</evidence>
<dbReference type="Pfam" id="PF13830">
    <property type="entry name" value="DUF4192"/>
    <property type="match status" value="2"/>
</dbReference>
<proteinExistence type="predicted"/>
<comment type="caution">
    <text evidence="2">The sequence shown here is derived from an EMBL/GenBank/DDBJ whole genome shotgun (WGS) entry which is preliminary data.</text>
</comment>
<dbReference type="AlphaFoldDB" id="A0AAE4QY24"/>
<feature type="compositionally biased region" description="Acidic residues" evidence="1">
    <location>
        <begin position="77"/>
        <end position="89"/>
    </location>
</feature>
<name>A0AAE4QY24_9ACTN</name>
<evidence type="ECO:0000313" key="2">
    <source>
        <dbReference type="EMBL" id="MDV6297531.1"/>
    </source>
</evidence>
<dbReference type="EMBL" id="JAWLKJ010000001">
    <property type="protein sequence ID" value="MDV6297531.1"/>
    <property type="molecule type" value="Genomic_DNA"/>
</dbReference>
<reference evidence="2" key="1">
    <citation type="submission" date="2023-10" db="EMBL/GenBank/DDBJ databases">
        <title>Development of a sustainable strategy for remediation of hydrocarbon-contaminated territories based on the waste exchange concept.</title>
        <authorList>
            <person name="Krivoruchko A."/>
        </authorList>
    </citation>
    <scope>NUCLEOTIDE SEQUENCE</scope>
    <source>
        <strain evidence="2">IEGM 1175</strain>
    </source>
</reference>
<protein>
    <submittedName>
        <fullName evidence="2">DUF4192 family protein</fullName>
    </submittedName>
</protein>
<evidence type="ECO:0000313" key="3">
    <source>
        <dbReference type="Proteomes" id="UP001185873"/>
    </source>
</evidence>
<accession>A0AAE4QY24</accession>